<feature type="domain" description="Acyl-CoA dehydrogenase/oxidase C-terminal" evidence="7">
    <location>
        <begin position="227"/>
        <end position="382"/>
    </location>
</feature>
<keyword evidence="5 6" id="KW-0560">Oxidoreductase</keyword>
<dbReference type="AlphaFoldDB" id="A0A5B0X1W4"/>
<evidence type="ECO:0000313" key="11">
    <source>
        <dbReference type="Proteomes" id="UP000323708"/>
    </source>
</evidence>
<reference evidence="10 11" key="1">
    <citation type="submission" date="2019-09" db="EMBL/GenBank/DDBJ databases">
        <authorList>
            <person name="Chen X.-Y."/>
        </authorList>
    </citation>
    <scope>NUCLEOTIDE SEQUENCE [LARGE SCALE GENOMIC DNA]</scope>
    <source>
        <strain evidence="10 11">NY5</strain>
    </source>
</reference>
<dbReference type="Gene3D" id="1.20.140.10">
    <property type="entry name" value="Butyryl-CoA Dehydrogenase, subunit A, domain 3"/>
    <property type="match status" value="1"/>
</dbReference>
<comment type="caution">
    <text evidence="10">The sequence shown here is derived from an EMBL/GenBank/DDBJ whole genome shotgun (WGS) entry which is preliminary data.</text>
</comment>
<dbReference type="EMBL" id="VTUX01000002">
    <property type="protein sequence ID" value="KAA1193276.1"/>
    <property type="molecule type" value="Genomic_DNA"/>
</dbReference>
<protein>
    <submittedName>
        <fullName evidence="10">Acyl-CoA dehydrogenase</fullName>
    </submittedName>
</protein>
<organism evidence="10 11">
    <name type="scientific">Pseudohalioglobus sediminis</name>
    <dbReference type="NCBI Taxonomy" id="2606449"/>
    <lineage>
        <taxon>Bacteria</taxon>
        <taxon>Pseudomonadati</taxon>
        <taxon>Pseudomonadota</taxon>
        <taxon>Gammaproteobacteria</taxon>
        <taxon>Cellvibrionales</taxon>
        <taxon>Halieaceae</taxon>
        <taxon>Pseudohalioglobus</taxon>
    </lineage>
</organism>
<name>A0A5B0X1W4_9GAMM</name>
<dbReference type="InterPro" id="IPR046373">
    <property type="entry name" value="Acyl-CoA_Oxase/DH_mid-dom_sf"/>
</dbReference>
<dbReference type="GO" id="GO:0050660">
    <property type="term" value="F:flavin adenine dinucleotide binding"/>
    <property type="evidence" value="ECO:0007669"/>
    <property type="project" value="InterPro"/>
</dbReference>
<dbReference type="InterPro" id="IPR009100">
    <property type="entry name" value="AcylCoA_DH/oxidase_NM_dom_sf"/>
</dbReference>
<dbReference type="Proteomes" id="UP000323708">
    <property type="component" value="Unassembled WGS sequence"/>
</dbReference>
<dbReference type="SUPFAM" id="SSF56645">
    <property type="entry name" value="Acyl-CoA dehydrogenase NM domain-like"/>
    <property type="match status" value="1"/>
</dbReference>
<evidence type="ECO:0000259" key="9">
    <source>
        <dbReference type="Pfam" id="PF02771"/>
    </source>
</evidence>
<feature type="domain" description="Acyl-CoA oxidase/dehydrogenase middle" evidence="8">
    <location>
        <begin position="123"/>
        <end position="207"/>
    </location>
</feature>
<dbReference type="Pfam" id="PF00441">
    <property type="entry name" value="Acyl-CoA_dh_1"/>
    <property type="match status" value="1"/>
</dbReference>
<dbReference type="InterPro" id="IPR006091">
    <property type="entry name" value="Acyl-CoA_Oxase/DH_mid-dom"/>
</dbReference>
<evidence type="ECO:0000259" key="8">
    <source>
        <dbReference type="Pfam" id="PF02770"/>
    </source>
</evidence>
<dbReference type="RefSeq" id="WP_149610383.1">
    <property type="nucleotide sequence ID" value="NZ_VTUX01000002.1"/>
</dbReference>
<accession>A0A5B0X1W4</accession>
<sequence>MFVDYTDAQRELRREFRAYFSNLIKPEYREELRNAESGDLYKELIRQQGKDGMLAVGWPEEYGGRGLSESEQLIRYEESLLAGAPTPFVTLNTVGPSIISRGTEEQKKRFLPGIAAGELHFSIGYSEPSAGTDLAALTTSAVRQDDHYLVNGSKVYTSGAEGADYIWLAARTNPDVPKHKGISILVVDTKDPGFSRGDINTMGGVHTNVTYYENIKVPLDMIIGEENGGWRLITEQLNHERVGLAAWGIQGWKLFHDALAWARNTRGADGKRVIDEPIAQRNLAEVYAHLEAMRVMNARMSWSLDQQEMDAVFPSAIKVYSTEIMLEICRLLMDVVGPHALIAAGSEGAVLHGNLEHEHRRATINTFGGGVVEVLRGLVATHGLGMPQHR</sequence>
<feature type="domain" description="Acyl-CoA dehydrogenase/oxidase N-terminal" evidence="9">
    <location>
        <begin position="6"/>
        <end position="118"/>
    </location>
</feature>
<dbReference type="Gene3D" id="1.10.540.10">
    <property type="entry name" value="Acyl-CoA dehydrogenase/oxidase, N-terminal domain"/>
    <property type="match status" value="1"/>
</dbReference>
<dbReference type="Pfam" id="PF02770">
    <property type="entry name" value="Acyl-CoA_dh_M"/>
    <property type="match status" value="1"/>
</dbReference>
<dbReference type="InterPro" id="IPR036250">
    <property type="entry name" value="AcylCo_DH-like_C"/>
</dbReference>
<evidence type="ECO:0000259" key="7">
    <source>
        <dbReference type="Pfam" id="PF00441"/>
    </source>
</evidence>
<dbReference type="PANTHER" id="PTHR43292:SF3">
    <property type="entry name" value="ACYL-COA DEHYDROGENASE FADE29"/>
    <property type="match status" value="1"/>
</dbReference>
<evidence type="ECO:0000256" key="5">
    <source>
        <dbReference type="ARBA" id="ARBA00023002"/>
    </source>
</evidence>
<evidence type="ECO:0000256" key="2">
    <source>
        <dbReference type="ARBA" id="ARBA00009347"/>
    </source>
</evidence>
<dbReference type="PANTHER" id="PTHR43292">
    <property type="entry name" value="ACYL-COA DEHYDROGENASE"/>
    <property type="match status" value="1"/>
</dbReference>
<dbReference type="InterPro" id="IPR037069">
    <property type="entry name" value="AcylCoA_DH/ox_N_sf"/>
</dbReference>
<dbReference type="Gene3D" id="2.40.110.10">
    <property type="entry name" value="Butyryl-CoA Dehydrogenase, subunit A, domain 2"/>
    <property type="match status" value="1"/>
</dbReference>
<evidence type="ECO:0000256" key="1">
    <source>
        <dbReference type="ARBA" id="ARBA00001974"/>
    </source>
</evidence>
<keyword evidence="11" id="KW-1185">Reference proteome</keyword>
<evidence type="ECO:0000256" key="4">
    <source>
        <dbReference type="ARBA" id="ARBA00022827"/>
    </source>
</evidence>
<dbReference type="InterPro" id="IPR009075">
    <property type="entry name" value="AcylCo_DH/oxidase_C"/>
</dbReference>
<dbReference type="GO" id="GO:0016627">
    <property type="term" value="F:oxidoreductase activity, acting on the CH-CH group of donors"/>
    <property type="evidence" value="ECO:0007669"/>
    <property type="project" value="InterPro"/>
</dbReference>
<dbReference type="GO" id="GO:0005886">
    <property type="term" value="C:plasma membrane"/>
    <property type="evidence" value="ECO:0007669"/>
    <property type="project" value="TreeGrafter"/>
</dbReference>
<dbReference type="Pfam" id="PF02771">
    <property type="entry name" value="Acyl-CoA_dh_N"/>
    <property type="match status" value="1"/>
</dbReference>
<comment type="similarity">
    <text evidence="2 6">Belongs to the acyl-CoA dehydrogenase family.</text>
</comment>
<evidence type="ECO:0000313" key="10">
    <source>
        <dbReference type="EMBL" id="KAA1193276.1"/>
    </source>
</evidence>
<proteinExistence type="inferred from homology"/>
<keyword evidence="3 6" id="KW-0285">Flavoprotein</keyword>
<gene>
    <name evidence="10" type="ORF">F0M18_05395</name>
</gene>
<evidence type="ECO:0000256" key="3">
    <source>
        <dbReference type="ARBA" id="ARBA00022630"/>
    </source>
</evidence>
<comment type="cofactor">
    <cofactor evidence="1 6">
        <name>FAD</name>
        <dbReference type="ChEBI" id="CHEBI:57692"/>
    </cofactor>
</comment>
<evidence type="ECO:0000256" key="6">
    <source>
        <dbReference type="RuleBase" id="RU362125"/>
    </source>
</evidence>
<dbReference type="InterPro" id="IPR013786">
    <property type="entry name" value="AcylCoA_DH/ox_N"/>
</dbReference>
<dbReference type="SUPFAM" id="SSF47203">
    <property type="entry name" value="Acyl-CoA dehydrogenase C-terminal domain-like"/>
    <property type="match status" value="1"/>
</dbReference>
<keyword evidence="4 6" id="KW-0274">FAD</keyword>
<dbReference type="InterPro" id="IPR052161">
    <property type="entry name" value="Mycobact_Acyl-CoA_DH"/>
</dbReference>